<gene>
    <name evidence="2" type="ORF">MBM_01348</name>
</gene>
<protein>
    <submittedName>
        <fullName evidence="2">Uncharacterized protein</fullName>
    </submittedName>
</protein>
<reference evidence="2 3" key="1">
    <citation type="journal article" date="2012" name="BMC Genomics">
        <title>Sequencing the genome of Marssonina brunnea reveals fungus-poplar co-evolution.</title>
        <authorList>
            <person name="Zhu S."/>
            <person name="Cao Y.-Z."/>
            <person name="Jiang C."/>
            <person name="Tan B.-Y."/>
            <person name="Wang Z."/>
            <person name="Feng S."/>
            <person name="Zhang L."/>
            <person name="Su X.-H."/>
            <person name="Brejova B."/>
            <person name="Vinar T."/>
            <person name="Xu M."/>
            <person name="Wang M.-X."/>
            <person name="Zhang S.-G."/>
            <person name="Huang M.-R."/>
            <person name="Wu R."/>
            <person name="Zhou Y."/>
        </authorList>
    </citation>
    <scope>NUCLEOTIDE SEQUENCE [LARGE SCALE GENOMIC DNA]</scope>
    <source>
        <strain evidence="2 3">MB_m1</strain>
    </source>
</reference>
<feature type="compositionally biased region" description="Polar residues" evidence="1">
    <location>
        <begin position="50"/>
        <end position="67"/>
    </location>
</feature>
<proteinExistence type="predicted"/>
<dbReference type="InParanoid" id="K1X6G0"/>
<dbReference type="AlphaFoldDB" id="K1X6G0"/>
<dbReference type="EMBL" id="JH921429">
    <property type="protein sequence ID" value="EKD20666.1"/>
    <property type="molecule type" value="Genomic_DNA"/>
</dbReference>
<feature type="compositionally biased region" description="Polar residues" evidence="1">
    <location>
        <begin position="11"/>
        <end position="20"/>
    </location>
</feature>
<feature type="region of interest" description="Disordered" evidence="1">
    <location>
        <begin position="1"/>
        <end position="111"/>
    </location>
</feature>
<accession>K1X6G0</accession>
<keyword evidence="3" id="KW-1185">Reference proteome</keyword>
<evidence type="ECO:0000256" key="1">
    <source>
        <dbReference type="SAM" id="MobiDB-lite"/>
    </source>
</evidence>
<dbReference type="KEGG" id="mbe:MBM_01348"/>
<name>K1X6G0_MARBU</name>
<sequence>MHIPDAELEAQISSSCTQDQADQREREEAVSPATTAVHIPQRTYHHPTVASETESASVETRAGSTRHSSPRPYSAPGISRIQSASPSGHSRSPPRGRSRVRDSSPGPSLPLRSSVASIIRGACICGHCRAAIHSRSTSPFRDHSVLSDCTGPRRSMLGNAVENVPDGFGNFYQDRSQNISYGYCWYTGV</sequence>
<dbReference type="Proteomes" id="UP000006753">
    <property type="component" value="Unassembled WGS sequence"/>
</dbReference>
<organism evidence="2 3">
    <name type="scientific">Marssonina brunnea f. sp. multigermtubi (strain MB_m1)</name>
    <name type="common">Marssonina leaf spot fungus</name>
    <dbReference type="NCBI Taxonomy" id="1072389"/>
    <lineage>
        <taxon>Eukaryota</taxon>
        <taxon>Fungi</taxon>
        <taxon>Dikarya</taxon>
        <taxon>Ascomycota</taxon>
        <taxon>Pezizomycotina</taxon>
        <taxon>Leotiomycetes</taxon>
        <taxon>Helotiales</taxon>
        <taxon>Drepanopezizaceae</taxon>
        <taxon>Drepanopeziza</taxon>
    </lineage>
</organism>
<evidence type="ECO:0000313" key="2">
    <source>
        <dbReference type="EMBL" id="EKD20666.1"/>
    </source>
</evidence>
<evidence type="ECO:0000313" key="3">
    <source>
        <dbReference type="Proteomes" id="UP000006753"/>
    </source>
</evidence>
<dbReference type="HOGENOM" id="CLU_1434711_0_0_1"/>